<protein>
    <submittedName>
        <fullName evidence="1">Uncharacterized protein</fullName>
    </submittedName>
</protein>
<evidence type="ECO:0000313" key="2">
    <source>
        <dbReference type="Proteomes" id="UP000761264"/>
    </source>
</evidence>
<evidence type="ECO:0000313" key="1">
    <source>
        <dbReference type="EMBL" id="NIA70163.1"/>
    </source>
</evidence>
<dbReference type="RefSeq" id="WP_167226483.1">
    <property type="nucleotide sequence ID" value="NZ_JAAQPH010000012.1"/>
</dbReference>
<sequence>MATSLTHPGKAFSTSDLHSLDVFRSGAQDMVEAAQIIARAAEALPRDFAARAVLTDAVFAKTTGNRVLCLRDEAPPPEGLTLIGEARFAAPSGRGQEAVTLRFAELAEAAERGQSAETFVYEPLAAPALSLSGDFAFAGLAGFEDLLSLIVETATAAHQAARPGFRDIRLAGCRQTALPVAGAAMTAGKLNVRHLALKGEAPLLRSTSLVELEGAGGGSLSAVVTFILQTAVSAS</sequence>
<dbReference type="Proteomes" id="UP000761264">
    <property type="component" value="Unassembled WGS sequence"/>
</dbReference>
<dbReference type="EMBL" id="JAAQPH010000012">
    <property type="protein sequence ID" value="NIA70163.1"/>
    <property type="molecule type" value="Genomic_DNA"/>
</dbReference>
<name>A0A967EZA6_9PROT</name>
<comment type="caution">
    <text evidence="1">The sequence shown here is derived from an EMBL/GenBank/DDBJ whole genome shotgun (WGS) entry which is preliminary data.</text>
</comment>
<organism evidence="1 2">
    <name type="scientific">Pelagibius litoralis</name>
    <dbReference type="NCBI Taxonomy" id="374515"/>
    <lineage>
        <taxon>Bacteria</taxon>
        <taxon>Pseudomonadati</taxon>
        <taxon>Pseudomonadota</taxon>
        <taxon>Alphaproteobacteria</taxon>
        <taxon>Rhodospirillales</taxon>
        <taxon>Rhodovibrionaceae</taxon>
        <taxon>Pelagibius</taxon>
    </lineage>
</organism>
<dbReference type="AlphaFoldDB" id="A0A967EZA6"/>
<gene>
    <name evidence="1" type="ORF">HBA54_16270</name>
</gene>
<proteinExistence type="predicted"/>
<keyword evidence="2" id="KW-1185">Reference proteome</keyword>
<reference evidence="1" key="1">
    <citation type="submission" date="2020-03" db="EMBL/GenBank/DDBJ databases">
        <title>Genome of Pelagibius litoralis DSM 21314T.</title>
        <authorList>
            <person name="Wang G."/>
        </authorList>
    </citation>
    <scope>NUCLEOTIDE SEQUENCE</scope>
    <source>
        <strain evidence="1">DSM 21314</strain>
    </source>
</reference>
<accession>A0A967EZA6</accession>